<dbReference type="Proteomes" id="UP001159042">
    <property type="component" value="Unassembled WGS sequence"/>
</dbReference>
<dbReference type="GO" id="GO:0004888">
    <property type="term" value="F:transmembrane signaling receptor activity"/>
    <property type="evidence" value="ECO:0007669"/>
    <property type="project" value="InterPro"/>
</dbReference>
<keyword evidence="4 5" id="KW-0472">Membrane</keyword>
<dbReference type="Gene3D" id="1.20.58.390">
    <property type="entry name" value="Neurotransmitter-gated ion-channel transmembrane domain"/>
    <property type="match status" value="1"/>
</dbReference>
<organism evidence="7 8">
    <name type="scientific">Exocentrus adspersus</name>
    <dbReference type="NCBI Taxonomy" id="1586481"/>
    <lineage>
        <taxon>Eukaryota</taxon>
        <taxon>Metazoa</taxon>
        <taxon>Ecdysozoa</taxon>
        <taxon>Arthropoda</taxon>
        <taxon>Hexapoda</taxon>
        <taxon>Insecta</taxon>
        <taxon>Pterygota</taxon>
        <taxon>Neoptera</taxon>
        <taxon>Endopterygota</taxon>
        <taxon>Coleoptera</taxon>
        <taxon>Polyphaga</taxon>
        <taxon>Cucujiformia</taxon>
        <taxon>Chrysomeloidea</taxon>
        <taxon>Cerambycidae</taxon>
        <taxon>Lamiinae</taxon>
        <taxon>Acanthocinini</taxon>
        <taxon>Exocentrus</taxon>
    </lineage>
</organism>
<dbReference type="InterPro" id="IPR006202">
    <property type="entry name" value="Neur_chan_lig-bd"/>
</dbReference>
<comment type="caution">
    <text evidence="7">The sequence shown here is derived from an EMBL/GenBank/DDBJ whole genome shotgun (WGS) entry which is preliminary data.</text>
</comment>
<feature type="domain" description="Neurotransmitter-gated ion-channel ligand-binding" evidence="6">
    <location>
        <begin position="23"/>
        <end position="92"/>
    </location>
</feature>
<evidence type="ECO:0000256" key="1">
    <source>
        <dbReference type="ARBA" id="ARBA00004141"/>
    </source>
</evidence>
<dbReference type="Gene3D" id="2.70.170.10">
    <property type="entry name" value="Neurotransmitter-gated ion-channel ligand-binding domain"/>
    <property type="match status" value="2"/>
</dbReference>
<keyword evidence="8" id="KW-1185">Reference proteome</keyword>
<evidence type="ECO:0000313" key="7">
    <source>
        <dbReference type="EMBL" id="KAJ8924335.1"/>
    </source>
</evidence>
<dbReference type="GO" id="GO:0016020">
    <property type="term" value="C:membrane"/>
    <property type="evidence" value="ECO:0007669"/>
    <property type="project" value="UniProtKB-SubCell"/>
</dbReference>
<dbReference type="CDD" id="cd18989">
    <property type="entry name" value="LGIC_ECD_cation"/>
    <property type="match status" value="1"/>
</dbReference>
<feature type="transmembrane region" description="Helical" evidence="5">
    <location>
        <begin position="404"/>
        <end position="426"/>
    </location>
</feature>
<accession>A0AAV8WE42</accession>
<dbReference type="GO" id="GO:0005230">
    <property type="term" value="F:extracellular ligand-gated monoatomic ion channel activity"/>
    <property type="evidence" value="ECO:0007669"/>
    <property type="project" value="InterPro"/>
</dbReference>
<dbReference type="SUPFAM" id="SSF63712">
    <property type="entry name" value="Nicotinic receptor ligand binding domain-like"/>
    <property type="match status" value="2"/>
</dbReference>
<name>A0AAV8WE42_9CUCU</name>
<dbReference type="PANTHER" id="PTHR18945">
    <property type="entry name" value="NEUROTRANSMITTER GATED ION CHANNEL"/>
    <property type="match status" value="1"/>
</dbReference>
<dbReference type="InterPro" id="IPR036734">
    <property type="entry name" value="Neur_chan_lig-bd_sf"/>
</dbReference>
<dbReference type="AlphaFoldDB" id="A0AAV8WE42"/>
<feature type="transmembrane region" description="Helical" evidence="5">
    <location>
        <begin position="289"/>
        <end position="307"/>
    </location>
</feature>
<dbReference type="EMBL" id="JANEYG010000003">
    <property type="protein sequence ID" value="KAJ8924335.1"/>
    <property type="molecule type" value="Genomic_DNA"/>
</dbReference>
<dbReference type="InterPro" id="IPR006201">
    <property type="entry name" value="Neur_channel"/>
</dbReference>
<dbReference type="InterPro" id="IPR036719">
    <property type="entry name" value="Neuro-gated_channel_TM_sf"/>
</dbReference>
<dbReference type="Pfam" id="PF02931">
    <property type="entry name" value="Neur_chan_LBD"/>
    <property type="match status" value="2"/>
</dbReference>
<dbReference type="SUPFAM" id="SSF90112">
    <property type="entry name" value="Neurotransmitter-gated ion-channel transmembrane pore"/>
    <property type="match status" value="1"/>
</dbReference>
<comment type="subcellular location">
    <subcellularLocation>
        <location evidence="1">Membrane</location>
        <topology evidence="1">Multi-pass membrane protein</topology>
    </subcellularLocation>
</comment>
<reference evidence="7 8" key="1">
    <citation type="journal article" date="2023" name="Insect Mol. Biol.">
        <title>Genome sequencing provides insights into the evolution of gene families encoding plant cell wall-degrading enzymes in longhorned beetles.</title>
        <authorList>
            <person name="Shin N.R."/>
            <person name="Okamura Y."/>
            <person name="Kirsch R."/>
            <person name="Pauchet Y."/>
        </authorList>
    </citation>
    <scope>NUCLEOTIDE SEQUENCE [LARGE SCALE GENOMIC DNA]</scope>
    <source>
        <strain evidence="7">EAD_L_NR</strain>
    </source>
</reference>
<evidence type="ECO:0000256" key="3">
    <source>
        <dbReference type="ARBA" id="ARBA00022989"/>
    </source>
</evidence>
<evidence type="ECO:0000313" key="8">
    <source>
        <dbReference type="Proteomes" id="UP001159042"/>
    </source>
</evidence>
<protein>
    <recommendedName>
        <fullName evidence="6">Neurotransmitter-gated ion-channel ligand-binding domain-containing protein</fullName>
    </recommendedName>
</protein>
<evidence type="ECO:0000259" key="6">
    <source>
        <dbReference type="Pfam" id="PF02931"/>
    </source>
</evidence>
<keyword evidence="2 5" id="KW-0812">Transmembrane</keyword>
<evidence type="ECO:0000256" key="4">
    <source>
        <dbReference type="ARBA" id="ARBA00023136"/>
    </source>
</evidence>
<feature type="transmembrane region" description="Helical" evidence="5">
    <location>
        <begin position="353"/>
        <end position="373"/>
    </location>
</feature>
<evidence type="ECO:0000256" key="2">
    <source>
        <dbReference type="ARBA" id="ARBA00022692"/>
    </source>
</evidence>
<proteinExistence type="predicted"/>
<feature type="domain" description="Neurotransmitter-gated ion-channel ligand-binding" evidence="6">
    <location>
        <begin position="148"/>
        <end position="255"/>
    </location>
</feature>
<gene>
    <name evidence="7" type="ORF">NQ315_007131</name>
</gene>
<dbReference type="InterPro" id="IPR038050">
    <property type="entry name" value="Neuro_actylchol_rec"/>
</dbReference>
<feature type="transmembrane region" description="Helical" evidence="5">
    <location>
        <begin position="258"/>
        <end position="277"/>
    </location>
</feature>
<feature type="transmembrane region" description="Helical" evidence="5">
    <location>
        <begin position="319"/>
        <end position="341"/>
    </location>
</feature>
<keyword evidence="3 5" id="KW-1133">Transmembrane helix</keyword>
<sequence>MALADPFDSIKCPPSTSVTTYYKLKSALLCNYDSSVRPVANHQNSTAIYFKFILKYFTYDVTTSTLSIDTWMRVSWKDQHLIWRPDDYEKNREHLFGRVRRLDSRPFSLQQVSILLREPLQLKSKKYLKQQNNFVIRAVQGGDPSVVSSSTTKCTISSDGLVLCVPSVHIDTLCVPNLRSYPYDSQNCAMRVGSWVHKGEELDLKITKDVVSLKAMEANGEWEIEAVSTKKYAGHYKCCPNVTFPSVEVNFKIKRLHGAHAASVIIPTIVAVILTFTSLSTSLASTERLAVCYVNVVVQFMHVQYLSWQIPLKGDQIPLLLLFARDSLLMAVFTVVFTIILRNIKQKQVPANNLISSFVSCVIGCSLGQYLFLDDNSMKGVAMAKGEEDGTNIVSSTENNVSDWAVFAKIVDFLLLVCYIIVYLVMTLNFVP</sequence>
<evidence type="ECO:0000256" key="5">
    <source>
        <dbReference type="SAM" id="Phobius"/>
    </source>
</evidence>